<sequence>MHIADALSRDYLPCEPNDEVLMNQVHSVSSVVANNVENEYAVSTISDETLKQVINFYNTGWPKNPNLLSDNIKKYYKIRNELTVENNLIYYRDRLVIPDNLKTAILIQLHSGHQGIVKCKALAKNTVYWPGINLDIESFVSKCLVCAEFAPSQQKQKMIPLDIPDLPYEQVAVDILEFKGQFYLVVIDSYSKWLDAIQLKNKTSQSVIDVLQFLFSIHGIPRVVLADNNPFKSHVCTEFAKKLNFTIVSCSPHYHQSNGLAERAVSIVKSFLKKCLRDPKASLQTCLLQYRITPLAGLDASPAQLLMSRQLRSTIPVHVTKLKPSIIPNVKANLIKRSQISKDQYDKSANRKEIEFSPSDYVFMQNPLTHIWEPGIIMEKCTEPRSYLVKHTGTSNIVRRNVKHLKHNKSQLKSPVPYCTPVFMLPASETNVPILNEIPNDNDIEIPHNDLDQDLNQNVQINVNEIDLNLQRWRDQIRNRLERPPEVRTRTRVVKKPNRLNL</sequence>
<name>A0AAE1LD31_9NEOP</name>
<dbReference type="PROSITE" id="PS50994">
    <property type="entry name" value="INTEGRASE"/>
    <property type="match status" value="1"/>
</dbReference>
<dbReference type="InterPro" id="IPR041588">
    <property type="entry name" value="Integrase_H2C2"/>
</dbReference>
<dbReference type="GO" id="GO:0003676">
    <property type="term" value="F:nucleic acid binding"/>
    <property type="evidence" value="ECO:0007669"/>
    <property type="project" value="InterPro"/>
</dbReference>
<dbReference type="Gene3D" id="1.10.340.70">
    <property type="match status" value="1"/>
</dbReference>
<dbReference type="EMBL" id="JAHWGI010000444">
    <property type="protein sequence ID" value="KAK3915651.1"/>
    <property type="molecule type" value="Genomic_DNA"/>
</dbReference>
<evidence type="ECO:0000256" key="1">
    <source>
        <dbReference type="ARBA" id="ARBA00012493"/>
    </source>
</evidence>
<dbReference type="Pfam" id="PF17921">
    <property type="entry name" value="Integrase_H2C2"/>
    <property type="match status" value="1"/>
</dbReference>
<evidence type="ECO:0000313" key="3">
    <source>
        <dbReference type="EMBL" id="KAK3915651.1"/>
    </source>
</evidence>
<dbReference type="Gene3D" id="3.30.420.10">
    <property type="entry name" value="Ribonuclease H-like superfamily/Ribonuclease H"/>
    <property type="match status" value="1"/>
</dbReference>
<accession>A0AAE1LD31</accession>
<dbReference type="PANTHER" id="PTHR37984">
    <property type="entry name" value="PROTEIN CBG26694"/>
    <property type="match status" value="1"/>
</dbReference>
<dbReference type="EC" id="2.7.7.49" evidence="1"/>
<dbReference type="GO" id="GO:0015074">
    <property type="term" value="P:DNA integration"/>
    <property type="evidence" value="ECO:0007669"/>
    <property type="project" value="InterPro"/>
</dbReference>
<dbReference type="FunFam" id="1.10.340.70:FF:000003">
    <property type="entry name" value="Protein CBG25708"/>
    <property type="match status" value="1"/>
</dbReference>
<dbReference type="Pfam" id="PF00665">
    <property type="entry name" value="rve"/>
    <property type="match status" value="1"/>
</dbReference>
<dbReference type="Proteomes" id="UP001219518">
    <property type="component" value="Unassembled WGS sequence"/>
</dbReference>
<comment type="caution">
    <text evidence="3">The sequence shown here is derived from an EMBL/GenBank/DDBJ whole genome shotgun (WGS) entry which is preliminary data.</text>
</comment>
<dbReference type="InterPro" id="IPR050951">
    <property type="entry name" value="Retrovirus_Pol_polyprotein"/>
</dbReference>
<reference evidence="3" key="2">
    <citation type="journal article" date="2023" name="BMC Genomics">
        <title>Pest status, molecular evolution, and epigenetic factors derived from the genome assembly of Frankliniella fusca, a thysanopteran phytovirus vector.</title>
        <authorList>
            <person name="Catto M.A."/>
            <person name="Labadie P.E."/>
            <person name="Jacobson A.L."/>
            <person name="Kennedy G.G."/>
            <person name="Srinivasan R."/>
            <person name="Hunt B.G."/>
        </authorList>
    </citation>
    <scope>NUCLEOTIDE SEQUENCE</scope>
    <source>
        <strain evidence="3">PL_HMW_Pooled</strain>
    </source>
</reference>
<dbReference type="PANTHER" id="PTHR37984:SF5">
    <property type="entry name" value="PROTEIN NYNRIN-LIKE"/>
    <property type="match status" value="1"/>
</dbReference>
<evidence type="ECO:0000259" key="2">
    <source>
        <dbReference type="PROSITE" id="PS50994"/>
    </source>
</evidence>
<dbReference type="InterPro" id="IPR036397">
    <property type="entry name" value="RNaseH_sf"/>
</dbReference>
<dbReference type="AlphaFoldDB" id="A0AAE1LD31"/>
<dbReference type="FunFam" id="3.30.420.10:FF:000063">
    <property type="entry name" value="Retrovirus-related Pol polyprotein from transposon 297-like Protein"/>
    <property type="match status" value="1"/>
</dbReference>
<evidence type="ECO:0000313" key="4">
    <source>
        <dbReference type="Proteomes" id="UP001219518"/>
    </source>
</evidence>
<organism evidence="3 4">
    <name type="scientific">Frankliniella fusca</name>
    <dbReference type="NCBI Taxonomy" id="407009"/>
    <lineage>
        <taxon>Eukaryota</taxon>
        <taxon>Metazoa</taxon>
        <taxon>Ecdysozoa</taxon>
        <taxon>Arthropoda</taxon>
        <taxon>Hexapoda</taxon>
        <taxon>Insecta</taxon>
        <taxon>Pterygota</taxon>
        <taxon>Neoptera</taxon>
        <taxon>Paraneoptera</taxon>
        <taxon>Thysanoptera</taxon>
        <taxon>Terebrantia</taxon>
        <taxon>Thripoidea</taxon>
        <taxon>Thripidae</taxon>
        <taxon>Frankliniella</taxon>
    </lineage>
</organism>
<dbReference type="InterPro" id="IPR012337">
    <property type="entry name" value="RNaseH-like_sf"/>
</dbReference>
<dbReference type="InterPro" id="IPR001584">
    <property type="entry name" value="Integrase_cat-core"/>
</dbReference>
<gene>
    <name evidence="3" type="ORF">KUF71_024794</name>
</gene>
<keyword evidence="4" id="KW-1185">Reference proteome</keyword>
<proteinExistence type="predicted"/>
<dbReference type="GO" id="GO:0003964">
    <property type="term" value="F:RNA-directed DNA polymerase activity"/>
    <property type="evidence" value="ECO:0007669"/>
    <property type="project" value="UniProtKB-EC"/>
</dbReference>
<feature type="domain" description="Integrase catalytic" evidence="2">
    <location>
        <begin position="163"/>
        <end position="324"/>
    </location>
</feature>
<reference evidence="3" key="1">
    <citation type="submission" date="2021-07" db="EMBL/GenBank/DDBJ databases">
        <authorList>
            <person name="Catto M.A."/>
            <person name="Jacobson A."/>
            <person name="Kennedy G."/>
            <person name="Labadie P."/>
            <person name="Hunt B.G."/>
            <person name="Srinivasan R."/>
        </authorList>
    </citation>
    <scope>NUCLEOTIDE SEQUENCE</scope>
    <source>
        <strain evidence="3">PL_HMW_Pooled</strain>
        <tissue evidence="3">Head</tissue>
    </source>
</reference>
<dbReference type="SUPFAM" id="SSF53098">
    <property type="entry name" value="Ribonuclease H-like"/>
    <property type="match status" value="1"/>
</dbReference>
<protein>
    <recommendedName>
        <fullName evidence="1">RNA-directed DNA polymerase</fullName>
        <ecNumber evidence="1">2.7.7.49</ecNumber>
    </recommendedName>
</protein>